<evidence type="ECO:0000313" key="2">
    <source>
        <dbReference type="Proteomes" id="UP000194873"/>
    </source>
</evidence>
<name>A0A243W8B8_9BACT</name>
<proteinExistence type="predicted"/>
<keyword evidence="2" id="KW-1185">Reference proteome</keyword>
<gene>
    <name evidence="1" type="ORF">BXP70_24595</name>
</gene>
<organism evidence="1 2">
    <name type="scientific">Hymenobacter crusticola</name>
    <dbReference type="NCBI Taxonomy" id="1770526"/>
    <lineage>
        <taxon>Bacteria</taxon>
        <taxon>Pseudomonadati</taxon>
        <taxon>Bacteroidota</taxon>
        <taxon>Cytophagia</taxon>
        <taxon>Cytophagales</taxon>
        <taxon>Hymenobacteraceae</taxon>
        <taxon>Hymenobacter</taxon>
    </lineage>
</organism>
<dbReference type="RefSeq" id="WP_086596771.1">
    <property type="nucleotide sequence ID" value="NZ_MTSE01000024.1"/>
</dbReference>
<dbReference type="AlphaFoldDB" id="A0A243W8B8"/>
<dbReference type="EMBL" id="MTSE01000024">
    <property type="protein sequence ID" value="OUJ70279.1"/>
    <property type="molecule type" value="Genomic_DNA"/>
</dbReference>
<comment type="caution">
    <text evidence="1">The sequence shown here is derived from an EMBL/GenBank/DDBJ whole genome shotgun (WGS) entry which is preliminary data.</text>
</comment>
<sequence length="118" mass="12780">MTDSPLRLSPGQGVLITLDFTGEVPVQVTFTCTSAASKVELATYFFAGNRAPVAASFSYRNTAREPHWLHTFVTDQQGAPLPATLRYALADRSQVDYGPERHGATISLSVLPLARGEQ</sequence>
<dbReference type="Proteomes" id="UP000194873">
    <property type="component" value="Unassembled WGS sequence"/>
</dbReference>
<reference evidence="1 2" key="1">
    <citation type="submission" date="2017-01" db="EMBL/GenBank/DDBJ databases">
        <title>A new Hymenobacter.</title>
        <authorList>
            <person name="Liang Y."/>
            <person name="Feng F."/>
        </authorList>
    </citation>
    <scope>NUCLEOTIDE SEQUENCE [LARGE SCALE GENOMIC DNA]</scope>
    <source>
        <strain evidence="1">MIMBbqt21</strain>
    </source>
</reference>
<evidence type="ECO:0000313" key="1">
    <source>
        <dbReference type="EMBL" id="OUJ70279.1"/>
    </source>
</evidence>
<protein>
    <submittedName>
        <fullName evidence="1">Uncharacterized protein</fullName>
    </submittedName>
</protein>
<accession>A0A243W8B8</accession>